<dbReference type="AlphaFoldDB" id="A0A6I2MUG3"/>
<evidence type="ECO:0000313" key="8">
    <source>
        <dbReference type="EMBL" id="MRX66210.1"/>
    </source>
</evidence>
<evidence type="ECO:0000256" key="1">
    <source>
        <dbReference type="ARBA" id="ARBA00004127"/>
    </source>
</evidence>
<dbReference type="PANTHER" id="PTHR21624">
    <property type="entry name" value="STEROL DESATURASE-RELATED PROTEIN"/>
    <property type="match status" value="1"/>
</dbReference>
<evidence type="ECO:0000313" key="9">
    <source>
        <dbReference type="Proteomes" id="UP000443153"/>
    </source>
</evidence>
<reference evidence="8 9" key="1">
    <citation type="submission" date="2019-11" db="EMBL/GenBank/DDBJ databases">
        <title>Maribacter lutea sp. nov., a marine bacterium isolated from intertidal sand.</title>
        <authorList>
            <person name="Liu A."/>
        </authorList>
    </citation>
    <scope>NUCLEOTIDE SEQUENCE [LARGE SCALE GENOMIC DNA]</scope>
    <source>
        <strain evidence="8 9">RZ05</strain>
    </source>
</reference>
<dbReference type="GO" id="GO:0006643">
    <property type="term" value="P:membrane lipid metabolic process"/>
    <property type="evidence" value="ECO:0007669"/>
    <property type="project" value="TreeGrafter"/>
</dbReference>
<dbReference type="Pfam" id="PF04116">
    <property type="entry name" value="FA_hydroxylase"/>
    <property type="match status" value="1"/>
</dbReference>
<keyword evidence="5 6" id="KW-0472">Membrane</keyword>
<evidence type="ECO:0000256" key="3">
    <source>
        <dbReference type="ARBA" id="ARBA00022989"/>
    </source>
</evidence>
<dbReference type="GO" id="GO:0016020">
    <property type="term" value="C:membrane"/>
    <property type="evidence" value="ECO:0007669"/>
    <property type="project" value="GOC"/>
</dbReference>
<evidence type="ECO:0000256" key="5">
    <source>
        <dbReference type="ARBA" id="ARBA00023136"/>
    </source>
</evidence>
<accession>A0A6I2MUG3</accession>
<sequence>MNAFIDFFAHLTSLQKFVWIVGLLVVFWLLEGAYPLRKFKYDKWQHAFTNFILLSTTIVINVLFGVATVGIFSWLEVSGFGLLNMVDLPIWVELILAVMLLDFLAQYVVHFMLHKVRFMWRFHMVHHSDTNVDVTSGTRHHPIDYFMRELFSLLAILIAGLPLAYYLVYRILTVLFTYFSHANIQLPRALDKTISMVFVSPNTHKFHHHHEMPWTDTNFGNIFSIWDRVFGTFVYHDTKDIVYGLDILDDGKANDIIYQLKVPFAYKKNSSGISTQIIKEE</sequence>
<dbReference type="OrthoDB" id="9770329at2"/>
<gene>
    <name evidence="8" type="ORF">GJ691_18805</name>
</gene>
<feature type="transmembrane region" description="Helical" evidence="6">
    <location>
        <begin position="48"/>
        <end position="74"/>
    </location>
</feature>
<comment type="caution">
    <text evidence="8">The sequence shown here is derived from an EMBL/GenBank/DDBJ whole genome shotgun (WGS) entry which is preliminary data.</text>
</comment>
<evidence type="ECO:0000256" key="6">
    <source>
        <dbReference type="SAM" id="Phobius"/>
    </source>
</evidence>
<dbReference type="InterPro" id="IPR051689">
    <property type="entry name" value="Sterol_desaturase/TMEM195"/>
</dbReference>
<evidence type="ECO:0000256" key="2">
    <source>
        <dbReference type="ARBA" id="ARBA00022692"/>
    </source>
</evidence>
<dbReference type="InterPro" id="IPR006694">
    <property type="entry name" value="Fatty_acid_hydroxylase"/>
</dbReference>
<keyword evidence="2 6" id="KW-0812">Transmembrane</keyword>
<feature type="transmembrane region" description="Helical" evidence="6">
    <location>
        <begin position="150"/>
        <end position="169"/>
    </location>
</feature>
<keyword evidence="9" id="KW-1185">Reference proteome</keyword>
<comment type="subcellular location">
    <subcellularLocation>
        <location evidence="1">Endomembrane system</location>
        <topology evidence="1">Multi-pass membrane protein</topology>
    </subcellularLocation>
</comment>
<organism evidence="8 9">
    <name type="scientific">Maribacter luteus</name>
    <dbReference type="NCBI Taxonomy" id="2594478"/>
    <lineage>
        <taxon>Bacteria</taxon>
        <taxon>Pseudomonadati</taxon>
        <taxon>Bacteroidota</taxon>
        <taxon>Flavobacteriia</taxon>
        <taxon>Flavobacteriales</taxon>
        <taxon>Flavobacteriaceae</taxon>
        <taxon>Maribacter</taxon>
    </lineage>
</organism>
<dbReference type="EMBL" id="WKJH01000030">
    <property type="protein sequence ID" value="MRX66210.1"/>
    <property type="molecule type" value="Genomic_DNA"/>
</dbReference>
<feature type="transmembrane region" description="Helical" evidence="6">
    <location>
        <begin position="17"/>
        <end position="36"/>
    </location>
</feature>
<evidence type="ECO:0000256" key="4">
    <source>
        <dbReference type="ARBA" id="ARBA00023002"/>
    </source>
</evidence>
<dbReference type="GO" id="GO:0050479">
    <property type="term" value="F:glyceryl-ether monooxygenase activity"/>
    <property type="evidence" value="ECO:0007669"/>
    <property type="project" value="TreeGrafter"/>
</dbReference>
<dbReference type="GO" id="GO:0008610">
    <property type="term" value="P:lipid biosynthetic process"/>
    <property type="evidence" value="ECO:0007669"/>
    <property type="project" value="InterPro"/>
</dbReference>
<name>A0A6I2MUG3_9FLAO</name>
<keyword evidence="3 6" id="KW-1133">Transmembrane helix</keyword>
<dbReference type="Proteomes" id="UP000443153">
    <property type="component" value="Unassembled WGS sequence"/>
</dbReference>
<keyword evidence="4" id="KW-0560">Oxidoreductase</keyword>
<dbReference type="GO" id="GO:0005506">
    <property type="term" value="F:iron ion binding"/>
    <property type="evidence" value="ECO:0007669"/>
    <property type="project" value="InterPro"/>
</dbReference>
<protein>
    <submittedName>
        <fullName evidence="8">Sterol desaturase</fullName>
    </submittedName>
</protein>
<evidence type="ECO:0000259" key="7">
    <source>
        <dbReference type="Pfam" id="PF04116"/>
    </source>
</evidence>
<dbReference type="PANTHER" id="PTHR21624:SF3">
    <property type="entry name" value="FATTY ACID HYDROXYLASE DOMAIN-CONTAINING PROTEIN"/>
    <property type="match status" value="1"/>
</dbReference>
<feature type="transmembrane region" description="Helical" evidence="6">
    <location>
        <begin position="94"/>
        <end position="113"/>
    </location>
</feature>
<proteinExistence type="predicted"/>
<dbReference type="RefSeq" id="WP_154369798.1">
    <property type="nucleotide sequence ID" value="NZ_CANMYZ010000006.1"/>
</dbReference>
<dbReference type="GO" id="GO:0012505">
    <property type="term" value="C:endomembrane system"/>
    <property type="evidence" value="ECO:0007669"/>
    <property type="project" value="UniProtKB-SubCell"/>
</dbReference>
<feature type="domain" description="Fatty acid hydroxylase" evidence="7">
    <location>
        <begin position="96"/>
        <end position="232"/>
    </location>
</feature>